<reference evidence="2" key="1">
    <citation type="submission" date="2022-04" db="EMBL/GenBank/DDBJ databases">
        <title>Carnegiea gigantea Genome sequencing and assembly v2.</title>
        <authorList>
            <person name="Copetti D."/>
            <person name="Sanderson M.J."/>
            <person name="Burquez A."/>
            <person name="Wojciechowski M.F."/>
        </authorList>
    </citation>
    <scope>NUCLEOTIDE SEQUENCE</scope>
    <source>
        <strain evidence="2">SGP5-SGP5p</strain>
        <tissue evidence="2">Aerial part</tissue>
    </source>
</reference>
<feature type="transmembrane region" description="Helical" evidence="1">
    <location>
        <begin position="159"/>
        <end position="176"/>
    </location>
</feature>
<evidence type="ECO:0000313" key="2">
    <source>
        <dbReference type="EMBL" id="KAJ8446560.1"/>
    </source>
</evidence>
<comment type="caution">
    <text evidence="2">The sequence shown here is derived from an EMBL/GenBank/DDBJ whole genome shotgun (WGS) entry which is preliminary data.</text>
</comment>
<dbReference type="OrthoDB" id="772152at2759"/>
<dbReference type="PANTHER" id="PTHR35462">
    <property type="match status" value="1"/>
</dbReference>
<dbReference type="AlphaFoldDB" id="A0A9Q1KP94"/>
<feature type="transmembrane region" description="Helical" evidence="1">
    <location>
        <begin position="14"/>
        <end position="32"/>
    </location>
</feature>
<keyword evidence="1" id="KW-0812">Transmembrane</keyword>
<dbReference type="Proteomes" id="UP001153076">
    <property type="component" value="Unassembled WGS sequence"/>
</dbReference>
<keyword evidence="1" id="KW-0472">Membrane</keyword>
<sequence>MEEREDPWTAPDKVYHVLFCFSLTVIFSLLAGLAPHPFLRRRRLLIAAFLSLSAGAAKEFADHLGFFQSSGASARDAVADAVGVCLALPFSKFMLPRYKPDLGDQARGIALLKIAVLKRSESLGTDRTKGDIGIPCYENVEDDGRPYCDPYRFSYLHDMYTNVGFLLFAVTVPFLLKKIMKGNMDNQKKQRGRLMLTAPVPVATAVTTNMRLKIWFLTWAHGKCFSAAKAMVRHGFRWAPEL</sequence>
<keyword evidence="1" id="KW-1133">Transmembrane helix</keyword>
<dbReference type="PANTHER" id="PTHR35462:SF2">
    <property type="entry name" value="TRANSMEMBRANE PROTEIN"/>
    <property type="match status" value="1"/>
</dbReference>
<evidence type="ECO:0000313" key="3">
    <source>
        <dbReference type="Proteomes" id="UP001153076"/>
    </source>
</evidence>
<organism evidence="2 3">
    <name type="scientific">Carnegiea gigantea</name>
    <dbReference type="NCBI Taxonomy" id="171969"/>
    <lineage>
        <taxon>Eukaryota</taxon>
        <taxon>Viridiplantae</taxon>
        <taxon>Streptophyta</taxon>
        <taxon>Embryophyta</taxon>
        <taxon>Tracheophyta</taxon>
        <taxon>Spermatophyta</taxon>
        <taxon>Magnoliopsida</taxon>
        <taxon>eudicotyledons</taxon>
        <taxon>Gunneridae</taxon>
        <taxon>Pentapetalae</taxon>
        <taxon>Caryophyllales</taxon>
        <taxon>Cactineae</taxon>
        <taxon>Cactaceae</taxon>
        <taxon>Cactoideae</taxon>
        <taxon>Echinocereeae</taxon>
        <taxon>Carnegiea</taxon>
    </lineage>
</organism>
<dbReference type="EMBL" id="JAKOGI010000052">
    <property type="protein sequence ID" value="KAJ8446560.1"/>
    <property type="molecule type" value="Genomic_DNA"/>
</dbReference>
<proteinExistence type="predicted"/>
<protein>
    <submittedName>
        <fullName evidence="2">Uncharacterized protein</fullName>
    </submittedName>
</protein>
<name>A0A9Q1KP94_9CARY</name>
<keyword evidence="3" id="KW-1185">Reference proteome</keyword>
<evidence type="ECO:0000256" key="1">
    <source>
        <dbReference type="SAM" id="Phobius"/>
    </source>
</evidence>
<accession>A0A9Q1KP94</accession>
<gene>
    <name evidence="2" type="ORF">Cgig2_019713</name>
</gene>